<name>A0A8X6P1T4_NEPPI</name>
<dbReference type="Pfam" id="PF00448">
    <property type="entry name" value="SRP54"/>
    <property type="match status" value="1"/>
</dbReference>
<comment type="subcellular location">
    <subcellularLocation>
        <location evidence="5">Endomembrane system</location>
        <topology evidence="5">Peripheral membrane protein</topology>
        <orientation evidence="5">Cytoplasmic side</orientation>
    </subcellularLocation>
</comment>
<keyword evidence="4" id="KW-0472">Membrane</keyword>
<dbReference type="PROSITE" id="PS00300">
    <property type="entry name" value="SRP54"/>
    <property type="match status" value="1"/>
</dbReference>
<protein>
    <recommendedName>
        <fullName evidence="6">SRP54-type proteins GTP-binding domain-containing protein</fullName>
    </recommendedName>
</protein>
<evidence type="ECO:0000256" key="4">
    <source>
        <dbReference type="ARBA" id="ARBA00023136"/>
    </source>
</evidence>
<dbReference type="GO" id="GO:0005047">
    <property type="term" value="F:signal recognition particle binding"/>
    <property type="evidence" value="ECO:0007669"/>
    <property type="project" value="TreeGrafter"/>
</dbReference>
<evidence type="ECO:0000259" key="6">
    <source>
        <dbReference type="PROSITE" id="PS00300"/>
    </source>
</evidence>
<dbReference type="GO" id="GO:0003924">
    <property type="term" value="F:GTPase activity"/>
    <property type="evidence" value="ECO:0007669"/>
    <property type="project" value="TreeGrafter"/>
</dbReference>
<dbReference type="AlphaFoldDB" id="A0A8X6P1T4"/>
<comment type="similarity">
    <text evidence="1">Belongs to the GTP-binding SRP family.</text>
</comment>
<dbReference type="EMBL" id="BMAW01111141">
    <property type="protein sequence ID" value="GFT46457.1"/>
    <property type="molecule type" value="Genomic_DNA"/>
</dbReference>
<dbReference type="GO" id="GO:0006614">
    <property type="term" value="P:SRP-dependent cotranslational protein targeting to membrane"/>
    <property type="evidence" value="ECO:0007669"/>
    <property type="project" value="InterPro"/>
</dbReference>
<dbReference type="InterPro" id="IPR027417">
    <property type="entry name" value="P-loop_NTPase"/>
</dbReference>
<keyword evidence="3" id="KW-0342">GTP-binding</keyword>
<gene>
    <name evidence="7" type="ORF">NPIL_22821</name>
</gene>
<comment type="caution">
    <text evidence="7">The sequence shown here is derived from an EMBL/GenBank/DDBJ whole genome shotgun (WGS) entry which is preliminary data.</text>
</comment>
<accession>A0A8X6P1T4</accession>
<evidence type="ECO:0000256" key="5">
    <source>
        <dbReference type="ARBA" id="ARBA00029433"/>
    </source>
</evidence>
<reference evidence="7" key="1">
    <citation type="submission" date="2020-08" db="EMBL/GenBank/DDBJ databases">
        <title>Multicomponent nature underlies the extraordinary mechanical properties of spider dragline silk.</title>
        <authorList>
            <person name="Kono N."/>
            <person name="Nakamura H."/>
            <person name="Mori M."/>
            <person name="Yoshida Y."/>
            <person name="Ohtoshi R."/>
            <person name="Malay A.D."/>
            <person name="Moran D.A.P."/>
            <person name="Tomita M."/>
            <person name="Numata K."/>
            <person name="Arakawa K."/>
        </authorList>
    </citation>
    <scope>NUCLEOTIDE SEQUENCE</scope>
</reference>
<dbReference type="InterPro" id="IPR000897">
    <property type="entry name" value="SRP54_GTPase_dom"/>
</dbReference>
<keyword evidence="8" id="KW-1185">Reference proteome</keyword>
<evidence type="ECO:0000256" key="3">
    <source>
        <dbReference type="ARBA" id="ARBA00023134"/>
    </source>
</evidence>
<dbReference type="GO" id="GO:0005789">
    <property type="term" value="C:endoplasmic reticulum membrane"/>
    <property type="evidence" value="ECO:0007669"/>
    <property type="project" value="TreeGrafter"/>
</dbReference>
<evidence type="ECO:0000313" key="8">
    <source>
        <dbReference type="Proteomes" id="UP000887013"/>
    </source>
</evidence>
<feature type="domain" description="SRP54-type proteins GTP-binding" evidence="6">
    <location>
        <begin position="40"/>
        <end position="53"/>
    </location>
</feature>
<evidence type="ECO:0000256" key="2">
    <source>
        <dbReference type="ARBA" id="ARBA00022741"/>
    </source>
</evidence>
<dbReference type="PANTHER" id="PTHR43134">
    <property type="entry name" value="SIGNAL RECOGNITION PARTICLE RECEPTOR SUBUNIT ALPHA"/>
    <property type="match status" value="1"/>
</dbReference>
<dbReference type="GO" id="GO:0005525">
    <property type="term" value="F:GTP binding"/>
    <property type="evidence" value="ECO:0007669"/>
    <property type="project" value="UniProtKB-KW"/>
</dbReference>
<dbReference type="PANTHER" id="PTHR43134:SF1">
    <property type="entry name" value="SIGNAL RECOGNITION PARTICLE RECEPTOR SUBUNIT ALPHA"/>
    <property type="match status" value="1"/>
</dbReference>
<organism evidence="7 8">
    <name type="scientific">Nephila pilipes</name>
    <name type="common">Giant wood spider</name>
    <name type="synonym">Nephila maculata</name>
    <dbReference type="NCBI Taxonomy" id="299642"/>
    <lineage>
        <taxon>Eukaryota</taxon>
        <taxon>Metazoa</taxon>
        <taxon>Ecdysozoa</taxon>
        <taxon>Arthropoda</taxon>
        <taxon>Chelicerata</taxon>
        <taxon>Arachnida</taxon>
        <taxon>Araneae</taxon>
        <taxon>Araneomorphae</taxon>
        <taxon>Entelegynae</taxon>
        <taxon>Araneoidea</taxon>
        <taxon>Nephilidae</taxon>
        <taxon>Nephila</taxon>
    </lineage>
</organism>
<evidence type="ECO:0000256" key="1">
    <source>
        <dbReference type="ARBA" id="ARBA00008531"/>
    </source>
</evidence>
<evidence type="ECO:0000313" key="7">
    <source>
        <dbReference type="EMBL" id="GFT46457.1"/>
    </source>
</evidence>
<dbReference type="Gene3D" id="3.40.50.300">
    <property type="entry name" value="P-loop containing nucleotide triphosphate hydrolases"/>
    <property type="match status" value="1"/>
</dbReference>
<dbReference type="OrthoDB" id="1727884at2759"/>
<keyword evidence="2" id="KW-0547">Nucleotide-binding</keyword>
<sequence length="67" mass="7401">MKTNGRKKKLKCVARHCPVEIQAWRTVGAAISMTYITGQPIIFVGTGQTYTDLKSLNPKAVVHALMK</sequence>
<proteinExistence type="inferred from homology"/>
<dbReference type="Proteomes" id="UP000887013">
    <property type="component" value="Unassembled WGS sequence"/>
</dbReference>